<dbReference type="PANTHER" id="PTHR45953:SF1">
    <property type="entry name" value="IDURONATE 2-SULFATASE"/>
    <property type="match status" value="1"/>
</dbReference>
<dbReference type="CDD" id="cd16028">
    <property type="entry name" value="PMH"/>
    <property type="match status" value="1"/>
</dbReference>
<evidence type="ECO:0000313" key="5">
    <source>
        <dbReference type="Proteomes" id="UP000649829"/>
    </source>
</evidence>
<accession>A0A917WDP8</accession>
<dbReference type="GO" id="GO:0008484">
    <property type="term" value="F:sulfuric ester hydrolase activity"/>
    <property type="evidence" value="ECO:0007669"/>
    <property type="project" value="TreeGrafter"/>
</dbReference>
<dbReference type="InterPro" id="IPR000917">
    <property type="entry name" value="Sulfatase_N"/>
</dbReference>
<dbReference type="Gene3D" id="3.40.720.10">
    <property type="entry name" value="Alkaline Phosphatase, subunit A"/>
    <property type="match status" value="1"/>
</dbReference>
<evidence type="ECO:0000256" key="2">
    <source>
        <dbReference type="ARBA" id="ARBA00022801"/>
    </source>
</evidence>
<dbReference type="GO" id="GO:0005737">
    <property type="term" value="C:cytoplasm"/>
    <property type="evidence" value="ECO:0007669"/>
    <property type="project" value="TreeGrafter"/>
</dbReference>
<dbReference type="PANTHER" id="PTHR45953">
    <property type="entry name" value="IDURONATE 2-SULFATASE"/>
    <property type="match status" value="1"/>
</dbReference>
<dbReference type="EMBL" id="BMLF01000001">
    <property type="protein sequence ID" value="GGL95861.1"/>
    <property type="molecule type" value="Genomic_DNA"/>
</dbReference>
<gene>
    <name evidence="4" type="ORF">GCM10011534_17380</name>
</gene>
<dbReference type="SUPFAM" id="SSF53649">
    <property type="entry name" value="Alkaline phosphatase-like"/>
    <property type="match status" value="1"/>
</dbReference>
<evidence type="ECO:0000313" key="4">
    <source>
        <dbReference type="EMBL" id="GGL95861.1"/>
    </source>
</evidence>
<evidence type="ECO:0000256" key="1">
    <source>
        <dbReference type="ARBA" id="ARBA00022723"/>
    </source>
</evidence>
<dbReference type="GO" id="GO:0046872">
    <property type="term" value="F:metal ion binding"/>
    <property type="evidence" value="ECO:0007669"/>
    <property type="project" value="UniProtKB-KW"/>
</dbReference>
<dbReference type="AlphaFoldDB" id="A0A917WDP8"/>
<organism evidence="4 5">
    <name type="scientific">Pseudooceanicola nanhaiensis</name>
    <dbReference type="NCBI Taxonomy" id="375761"/>
    <lineage>
        <taxon>Bacteria</taxon>
        <taxon>Pseudomonadati</taxon>
        <taxon>Pseudomonadota</taxon>
        <taxon>Alphaproteobacteria</taxon>
        <taxon>Rhodobacterales</taxon>
        <taxon>Paracoccaceae</taxon>
        <taxon>Pseudooceanicola</taxon>
    </lineage>
</organism>
<reference evidence="4" key="1">
    <citation type="journal article" date="2014" name="Int. J. Syst. Evol. Microbiol.">
        <title>Complete genome sequence of Corynebacterium casei LMG S-19264T (=DSM 44701T), isolated from a smear-ripened cheese.</title>
        <authorList>
            <consortium name="US DOE Joint Genome Institute (JGI-PGF)"/>
            <person name="Walter F."/>
            <person name="Albersmeier A."/>
            <person name="Kalinowski J."/>
            <person name="Ruckert C."/>
        </authorList>
    </citation>
    <scope>NUCLEOTIDE SEQUENCE</scope>
    <source>
        <strain evidence="4">CGMCC 1.6293</strain>
    </source>
</reference>
<evidence type="ECO:0000259" key="3">
    <source>
        <dbReference type="Pfam" id="PF00884"/>
    </source>
</evidence>
<feature type="domain" description="Sulfatase N-terminal" evidence="3">
    <location>
        <begin position="13"/>
        <end position="378"/>
    </location>
</feature>
<protein>
    <submittedName>
        <fullName evidence="4">Sulfatase</fullName>
    </submittedName>
</protein>
<keyword evidence="2" id="KW-0378">Hydrolase</keyword>
<keyword evidence="5" id="KW-1185">Reference proteome</keyword>
<sequence length="504" mass="55546">MVPAMTSQTRPGNVLFITLDQCAASVLDGPLAAHVPTPNIDRLAASGTRFENHFTVTVPCGPARASLLTGLYAMNHRAIRNGTPLARHHATVATEARKAGYEPLLFGYTDVAPDPEGMDPEDPDLHVYEGVAPGFREVVEMQMEAGREWPAHLRARGYDVHLRADGWPSYYVPGGNGGPRDPAIFAAEDSDTAYLTDRTLVAMDLRRDFGPWFAHLAYIRPHPPLVAPAPWNRLVDPATLPVPERGAPDHPFVAAWHARPTNRSLYHGHDGDNLGLSDAMTRDLTAVYLGLLAEVDHHLGRILDWLDRTGQADHTLVVLTADHGEMLGAKRMWGKETVFDPAFHVPLILRVPGTAGDRRVTEITESTDVTPTILDWIGRKAPPAMDGRSLLAFTRGDPPQGWRDAAFAEADFGHPKEPTRFMEHLSLTEHQATAAILREHRWRYVHFGGGLPPMLFDLAADPHETTDLARDPACAAEVSRLRAKLIDRMTERRDRRLTGLAQGA</sequence>
<name>A0A917WDP8_9RHOB</name>
<comment type="caution">
    <text evidence="4">The sequence shown here is derived from an EMBL/GenBank/DDBJ whole genome shotgun (WGS) entry which is preliminary data.</text>
</comment>
<reference evidence="4" key="2">
    <citation type="submission" date="2020-09" db="EMBL/GenBank/DDBJ databases">
        <authorList>
            <person name="Sun Q."/>
            <person name="Zhou Y."/>
        </authorList>
    </citation>
    <scope>NUCLEOTIDE SEQUENCE</scope>
    <source>
        <strain evidence="4">CGMCC 1.6293</strain>
    </source>
</reference>
<proteinExistence type="predicted"/>
<dbReference type="Pfam" id="PF00884">
    <property type="entry name" value="Sulfatase"/>
    <property type="match status" value="1"/>
</dbReference>
<dbReference type="Proteomes" id="UP000649829">
    <property type="component" value="Unassembled WGS sequence"/>
</dbReference>
<keyword evidence="1" id="KW-0479">Metal-binding</keyword>
<dbReference type="InterPro" id="IPR017850">
    <property type="entry name" value="Alkaline_phosphatase_core_sf"/>
</dbReference>